<accession>A0A9X9PTC2</accession>
<keyword evidence="3" id="KW-1185">Reference proteome</keyword>
<dbReference type="PANTHER" id="PTHR46810:SF1">
    <property type="entry name" value="INACTIVE POLYGLYCYLASE TTLL10"/>
    <property type="match status" value="1"/>
</dbReference>
<dbReference type="Proteomes" id="UP000269945">
    <property type="component" value="Unassembled WGS sequence"/>
</dbReference>
<feature type="compositionally biased region" description="Polar residues" evidence="1">
    <location>
        <begin position="1"/>
        <end position="10"/>
    </location>
</feature>
<sequence>APCHSATLNSEEAPAWGQGAPPVPQRPDSDPPYSRHHQGQAWQCQTDGPRRESLAGDKQDAQMALRPWGSRPHGHHRDRSQPQAEAQAQDPRRRPSLGLGPWAAQRSHRGLGGVSSQRCPRLSAPAPTARSHTRFLHRRGPPTRTHVSGKRGKRSRTAGLWGSHTRVPGGAHERPVGSNQEEELLHALSQLEQDADPPPAHGRCQASDGSPGKAPAGGGEAAAQQRAGALLLYRRDQWGLHNQLLLQGQGLAAHPGQPA</sequence>
<organism evidence="2 3">
    <name type="scientific">Gulo gulo</name>
    <name type="common">Wolverine</name>
    <name type="synonym">Gluton</name>
    <dbReference type="NCBI Taxonomy" id="48420"/>
    <lineage>
        <taxon>Eukaryota</taxon>
        <taxon>Metazoa</taxon>
        <taxon>Chordata</taxon>
        <taxon>Craniata</taxon>
        <taxon>Vertebrata</taxon>
        <taxon>Euteleostomi</taxon>
        <taxon>Mammalia</taxon>
        <taxon>Eutheria</taxon>
        <taxon>Laurasiatheria</taxon>
        <taxon>Carnivora</taxon>
        <taxon>Caniformia</taxon>
        <taxon>Musteloidea</taxon>
        <taxon>Mustelidae</taxon>
        <taxon>Guloninae</taxon>
        <taxon>Gulo</taxon>
    </lineage>
</organism>
<feature type="region of interest" description="Disordered" evidence="1">
    <location>
        <begin position="1"/>
        <end position="226"/>
    </location>
</feature>
<comment type="caution">
    <text evidence="2">The sequence shown here is derived from an EMBL/GenBank/DDBJ whole genome shotgun (WGS) entry which is preliminary data.</text>
</comment>
<reference evidence="2 3" key="1">
    <citation type="submission" date="2018-10" db="EMBL/GenBank/DDBJ databases">
        <authorList>
            <person name="Ekblom R."/>
            <person name="Jareborg N."/>
        </authorList>
    </citation>
    <scope>NUCLEOTIDE SEQUENCE [LARGE SCALE GENOMIC DNA]</scope>
    <source>
        <tissue evidence="2">Muscle</tissue>
    </source>
</reference>
<gene>
    <name evidence="2" type="ORF">BN2614_LOCUS1</name>
</gene>
<dbReference type="GO" id="GO:0070737">
    <property type="term" value="F:protein-glycine ligase activity, elongating"/>
    <property type="evidence" value="ECO:0007669"/>
    <property type="project" value="TreeGrafter"/>
</dbReference>
<evidence type="ECO:0000313" key="2">
    <source>
        <dbReference type="EMBL" id="VCW50348.1"/>
    </source>
</evidence>
<dbReference type="AlphaFoldDB" id="A0A9X9PTC2"/>
<dbReference type="PANTHER" id="PTHR46810">
    <property type="entry name" value="INACTIVE POLYGLYCYLASE TTLL10"/>
    <property type="match status" value="1"/>
</dbReference>
<proteinExistence type="predicted"/>
<evidence type="ECO:0000256" key="1">
    <source>
        <dbReference type="SAM" id="MobiDB-lite"/>
    </source>
</evidence>
<name>A0A9X9PTC2_GULGU</name>
<dbReference type="InterPro" id="IPR027752">
    <property type="entry name" value="TTLL10"/>
</dbReference>
<feature type="compositionally biased region" description="Basic residues" evidence="1">
    <location>
        <begin position="131"/>
        <end position="156"/>
    </location>
</feature>
<feature type="non-terminal residue" evidence="2">
    <location>
        <position position="1"/>
    </location>
</feature>
<protein>
    <submittedName>
        <fullName evidence="2">Uncharacterized protein</fullName>
    </submittedName>
</protein>
<evidence type="ECO:0000313" key="3">
    <source>
        <dbReference type="Proteomes" id="UP000269945"/>
    </source>
</evidence>
<dbReference type="EMBL" id="CYRY02000808">
    <property type="protein sequence ID" value="VCW50348.1"/>
    <property type="molecule type" value="Genomic_DNA"/>
</dbReference>
<feature type="compositionally biased region" description="Basic and acidic residues" evidence="1">
    <location>
        <begin position="48"/>
        <end position="60"/>
    </location>
</feature>